<keyword evidence="3" id="KW-0539">Nucleus</keyword>
<feature type="region of interest" description="Disordered" evidence="4">
    <location>
        <begin position="1"/>
        <end position="34"/>
    </location>
</feature>
<dbReference type="STRING" id="1230383.A0A1M8A4H5"/>
<sequence length="544" mass="58539">MGRVKREASEEPYEDAPRRVRGKARQGGDTSTLLRQHGILAARIRATPWPQSGPASTDAPCDADDSTVLPTLKAYATQSQLPHRTQLIDVAWRPPPTAWSAPTAAVAATPCEPSASVPIMFHAASASVQIALPPYTSMTLPDSASATHPCHMFDAGGHIYDLAWAPQTEAQDGEYLLVACSHHREPSARVADPSCADDGQLQCWEWDPATAHVQCLGRWVCDAGAPLQVAWRPAPPPPGTLGIAAVAWSDGTVHLLEVPLRSEGVQRLVAERVLRVPGTACYSLAWGGDARLAVGCTNGTIAVWDLDVSETPACVAPVHDTTVSALSWQMLPPISMDGEPQPDARPHLLFSVGWDGCEYITDVADMEAPLRHTHSREPRYAATWLPWSGSWAVDLGDHQFGTVSLRTHDMGRHHALGFHHARVLCMAASACHPFLATGSAEGSVKLTSVLAMAKRKTAEEGSRFMHKLFRLARTDSGFVWHQGFYPEGVLPRAATRKNGPPVVIDRWDPQVAVTSVAWSPNAGRALLLASGTALGFVHIAWAEG</sequence>
<dbReference type="Pfam" id="PF00400">
    <property type="entry name" value="WD40"/>
    <property type="match status" value="1"/>
</dbReference>
<dbReference type="Gene3D" id="2.130.10.10">
    <property type="entry name" value="YVTN repeat-like/Quinoprotein amine dehydrogenase"/>
    <property type="match status" value="2"/>
</dbReference>
<evidence type="ECO:0000256" key="2">
    <source>
        <dbReference type="ARBA" id="ARBA00023163"/>
    </source>
</evidence>
<proteinExistence type="predicted"/>
<keyword evidence="2" id="KW-0804">Transcription</keyword>
<evidence type="ECO:0000256" key="3">
    <source>
        <dbReference type="ARBA" id="ARBA00023242"/>
    </source>
</evidence>
<dbReference type="OMA" id="HKRDICY"/>
<dbReference type="InterPro" id="IPR052416">
    <property type="entry name" value="GTF3C_component"/>
</dbReference>
<dbReference type="EMBL" id="LT671822">
    <property type="protein sequence ID" value="SHO77363.1"/>
    <property type="molecule type" value="Genomic_DNA"/>
</dbReference>
<dbReference type="PANTHER" id="PTHR15052:SF2">
    <property type="entry name" value="GENERAL TRANSCRIPTION FACTOR 3C POLYPEPTIDE 2"/>
    <property type="match status" value="1"/>
</dbReference>
<dbReference type="AlphaFoldDB" id="A0A1M8A4H5"/>
<dbReference type="InterPro" id="IPR015943">
    <property type="entry name" value="WD40/YVTN_repeat-like_dom_sf"/>
</dbReference>
<dbReference type="Proteomes" id="UP000186303">
    <property type="component" value="Chromosome 2"/>
</dbReference>
<evidence type="ECO:0000313" key="6">
    <source>
        <dbReference type="Proteomes" id="UP000186303"/>
    </source>
</evidence>
<name>A0A1M8A4H5_MALS4</name>
<evidence type="ECO:0000256" key="1">
    <source>
        <dbReference type="ARBA" id="ARBA00004123"/>
    </source>
</evidence>
<dbReference type="GO" id="GO:0003743">
    <property type="term" value="F:translation initiation factor activity"/>
    <property type="evidence" value="ECO:0007669"/>
    <property type="project" value="UniProtKB-KW"/>
</dbReference>
<evidence type="ECO:0000313" key="5">
    <source>
        <dbReference type="EMBL" id="SHO77363.1"/>
    </source>
</evidence>
<organism evidence="5 6">
    <name type="scientific">Malassezia sympodialis (strain ATCC 42132)</name>
    <name type="common">Atopic eczema-associated yeast</name>
    <dbReference type="NCBI Taxonomy" id="1230383"/>
    <lineage>
        <taxon>Eukaryota</taxon>
        <taxon>Fungi</taxon>
        <taxon>Dikarya</taxon>
        <taxon>Basidiomycota</taxon>
        <taxon>Ustilaginomycotina</taxon>
        <taxon>Malasseziomycetes</taxon>
        <taxon>Malasseziales</taxon>
        <taxon>Malasseziaceae</taxon>
        <taxon>Malassezia</taxon>
    </lineage>
</organism>
<accession>A0A1M8A4H5</accession>
<evidence type="ECO:0000256" key="4">
    <source>
        <dbReference type="SAM" id="MobiDB-lite"/>
    </source>
</evidence>
<comment type="subcellular location">
    <subcellularLocation>
        <location evidence="1">Nucleus</location>
    </subcellularLocation>
</comment>
<dbReference type="SUPFAM" id="SSF50978">
    <property type="entry name" value="WD40 repeat-like"/>
    <property type="match status" value="1"/>
</dbReference>
<dbReference type="VEuPathDB" id="FungiDB:MSYG_1704"/>
<keyword evidence="6" id="KW-1185">Reference proteome</keyword>
<reference evidence="6" key="1">
    <citation type="journal article" date="2017" name="Nucleic Acids Res.">
        <title>Proteogenomics produces comprehensive and highly accurate protein-coding gene annotation in a complete genome assembly of Malassezia sympodialis.</title>
        <authorList>
            <person name="Zhu Y."/>
            <person name="Engstroem P.G."/>
            <person name="Tellgren-Roth C."/>
            <person name="Baudo C.D."/>
            <person name="Kennell J.C."/>
            <person name="Sun S."/>
            <person name="Billmyre R.B."/>
            <person name="Schroeder M.S."/>
            <person name="Andersson A."/>
            <person name="Holm T."/>
            <person name="Sigurgeirsson B."/>
            <person name="Wu G."/>
            <person name="Sankaranarayanan S.R."/>
            <person name="Siddharthan R."/>
            <person name="Sanyal K."/>
            <person name="Lundeberg J."/>
            <person name="Nystedt B."/>
            <person name="Boekhout T."/>
            <person name="Dawson T.L. Jr."/>
            <person name="Heitman J."/>
            <person name="Scheynius A."/>
            <person name="Lehtioe J."/>
        </authorList>
    </citation>
    <scope>NUCLEOTIDE SEQUENCE [LARGE SCALE GENOMIC DNA]</scope>
    <source>
        <strain evidence="6">ATCC 42132</strain>
    </source>
</reference>
<dbReference type="InterPro" id="IPR036322">
    <property type="entry name" value="WD40_repeat_dom_sf"/>
</dbReference>
<dbReference type="GO" id="GO:0005634">
    <property type="term" value="C:nucleus"/>
    <property type="evidence" value="ECO:0007669"/>
    <property type="project" value="UniProtKB-SubCell"/>
</dbReference>
<keyword evidence="5" id="KW-0648">Protein biosynthesis</keyword>
<dbReference type="InterPro" id="IPR001680">
    <property type="entry name" value="WD40_rpt"/>
</dbReference>
<gene>
    <name evidence="5" type="ORF">MSYG_1704</name>
</gene>
<dbReference type="SMART" id="SM00320">
    <property type="entry name" value="WD40"/>
    <property type="match status" value="4"/>
</dbReference>
<dbReference type="OrthoDB" id="4703at2759"/>
<dbReference type="PANTHER" id="PTHR15052">
    <property type="entry name" value="RNA POLYMERASE III TRANSCRIPTION INITIATION FACTOR COMPLEX SUBUNIT"/>
    <property type="match status" value="1"/>
</dbReference>
<protein>
    <submittedName>
        <fullName evidence="5">Similar to S.cerevisiae protein TFC6 (Subunit of RNA polymerase III transcription initiation factor complex)</fullName>
    </submittedName>
</protein>
<dbReference type="GO" id="GO:0000127">
    <property type="term" value="C:transcription factor TFIIIC complex"/>
    <property type="evidence" value="ECO:0007669"/>
    <property type="project" value="TreeGrafter"/>
</dbReference>
<keyword evidence="5" id="KW-0396">Initiation factor</keyword>
<dbReference type="GO" id="GO:0006383">
    <property type="term" value="P:transcription by RNA polymerase III"/>
    <property type="evidence" value="ECO:0007669"/>
    <property type="project" value="TreeGrafter"/>
</dbReference>